<keyword evidence="1" id="KW-0472">Membrane</keyword>
<evidence type="ECO:0000256" key="1">
    <source>
        <dbReference type="SAM" id="Phobius"/>
    </source>
</evidence>
<proteinExistence type="predicted"/>
<protein>
    <submittedName>
        <fullName evidence="2">Uncharacterized protein</fullName>
    </submittedName>
</protein>
<name>A0A6V7FHT0_9XANT</name>
<feature type="transmembrane region" description="Helical" evidence="1">
    <location>
        <begin position="216"/>
        <end position="233"/>
    </location>
</feature>
<gene>
    <name evidence="2" type="ORF">CFBP8129_46820</name>
</gene>
<keyword evidence="2" id="KW-0614">Plasmid</keyword>
<keyword evidence="1" id="KW-1133">Transmembrane helix</keyword>
<organism evidence="2">
    <name type="scientific">Xanthomonas hortorum pv. gardneri</name>
    <dbReference type="NCBI Taxonomy" id="2754056"/>
    <lineage>
        <taxon>Bacteria</taxon>
        <taxon>Pseudomonadati</taxon>
        <taxon>Pseudomonadota</taxon>
        <taxon>Gammaproteobacteria</taxon>
        <taxon>Lysobacterales</taxon>
        <taxon>Lysobacteraceae</taxon>
        <taxon>Xanthomonas</taxon>
    </lineage>
</organism>
<evidence type="ECO:0000313" key="2">
    <source>
        <dbReference type="EMBL" id="CAD0363091.1"/>
    </source>
</evidence>
<dbReference type="AlphaFoldDB" id="A0A6V7FHT0"/>
<dbReference type="EMBL" id="LR828254">
    <property type="protein sequence ID" value="CAD0363089.1"/>
    <property type="molecule type" value="Genomic_DNA"/>
</dbReference>
<sequence>MNTSSANPPTLTPTTEKALRRFQAATDCRKERYRSWVRFYQTADATINALAQKREDIAYFLPYSFYVIPGGLEGGLEDQAVDVIFGNRHYDVSGEVGDHDARPLRLHIERGASMRYERADSGQVLCLLYPGRSERTHSIVSVVLLERIRHPDHLNNRTLSRHLANLAAYMAATTLDGSPTLGQRFRYRIMYIKCRYAKGSGRRMQPSRLSVGLGKLVWWILTVGCSGAVLFFLQRFFTNPH</sequence>
<dbReference type="EMBL" id="LR828254">
    <property type="protein sequence ID" value="CAD0363091.1"/>
    <property type="molecule type" value="Genomic_DNA"/>
</dbReference>
<keyword evidence="1" id="KW-0812">Transmembrane</keyword>
<accession>A0A6V7FHT0</accession>
<reference evidence="2" key="1">
    <citation type="submission" date="2020-07" db="EMBL/GenBank/DDBJ databases">
        <authorList>
            <person name="Pothier F. J."/>
        </authorList>
    </citation>
    <scope>NUCLEOTIDE SEQUENCE [LARGE SCALE GENOMIC DNA]</scope>
    <source>
        <plasmid evidence="2">CFBP8129_p211</plasmid>
    </source>
</reference>
<dbReference type="RefSeq" id="WP_125459569.1">
    <property type="nucleotide sequence ID" value="NZ_JAHLSQ010000018.1"/>
</dbReference>
<geneLocation type="plasmid" evidence="2">
    <name>CFBP8129_p211</name>
</geneLocation>